<reference evidence="14 15" key="1">
    <citation type="submission" date="2017-06" db="EMBL/GenBank/DDBJ databases">
        <title>Celeribacter sp. TSPH2 complete genome sequence.</title>
        <authorList>
            <person name="Woo J.-H."/>
            <person name="Kim H.-S."/>
        </authorList>
    </citation>
    <scope>NUCLEOTIDE SEQUENCE [LARGE SCALE GENOMIC DNA]</scope>
    <source>
        <strain evidence="14 15">TSPH2</strain>
    </source>
</reference>
<dbReference type="KEGG" id="ceh:CEW89_11115"/>
<dbReference type="NCBIfam" id="TIGR00758">
    <property type="entry name" value="UDG_fam4"/>
    <property type="match status" value="1"/>
</dbReference>
<evidence type="ECO:0000256" key="5">
    <source>
        <dbReference type="ARBA" id="ARBA00022485"/>
    </source>
</evidence>
<keyword evidence="6" id="KW-0479">Metal-binding</keyword>
<evidence type="ECO:0000256" key="6">
    <source>
        <dbReference type="ARBA" id="ARBA00022723"/>
    </source>
</evidence>
<dbReference type="GO" id="GO:0051539">
    <property type="term" value="F:4 iron, 4 sulfur cluster binding"/>
    <property type="evidence" value="ECO:0007669"/>
    <property type="project" value="UniProtKB-KW"/>
</dbReference>
<evidence type="ECO:0000256" key="12">
    <source>
        <dbReference type="SAM" id="MobiDB-lite"/>
    </source>
</evidence>
<keyword evidence="15" id="KW-1185">Reference proteome</keyword>
<dbReference type="CDD" id="cd10030">
    <property type="entry name" value="UDG-F4_TTUDGA_SPO1dp_like"/>
    <property type="match status" value="1"/>
</dbReference>
<dbReference type="OrthoDB" id="5290748at2"/>
<organism evidence="14 15">
    <name type="scientific">Celeribacter ethanolicus</name>
    <dbReference type="NCBI Taxonomy" id="1758178"/>
    <lineage>
        <taxon>Bacteria</taxon>
        <taxon>Pseudomonadati</taxon>
        <taxon>Pseudomonadota</taxon>
        <taxon>Alphaproteobacteria</taxon>
        <taxon>Rhodobacterales</taxon>
        <taxon>Roseobacteraceae</taxon>
        <taxon>Celeribacter</taxon>
    </lineage>
</organism>
<keyword evidence="9" id="KW-0408">Iron</keyword>
<dbReference type="Pfam" id="PF03167">
    <property type="entry name" value="UDG"/>
    <property type="match status" value="1"/>
</dbReference>
<keyword evidence="8" id="KW-0378">Hydrolase</keyword>
<proteinExistence type="inferred from homology"/>
<evidence type="ECO:0000256" key="10">
    <source>
        <dbReference type="ARBA" id="ARBA00023014"/>
    </source>
</evidence>
<evidence type="ECO:0000256" key="7">
    <source>
        <dbReference type="ARBA" id="ARBA00022763"/>
    </source>
</evidence>
<gene>
    <name evidence="14" type="ORF">CEW89_11115</name>
</gene>
<keyword evidence="11" id="KW-0234">DNA repair</keyword>
<feature type="domain" description="Uracil-DNA glycosylase-like" evidence="13">
    <location>
        <begin position="107"/>
        <end position="258"/>
    </location>
</feature>
<dbReference type="EC" id="3.2.2.27" evidence="3"/>
<dbReference type="RefSeq" id="WP_096805942.1">
    <property type="nucleotide sequence ID" value="NZ_CP022196.1"/>
</dbReference>
<feature type="compositionally biased region" description="Low complexity" evidence="12">
    <location>
        <begin position="44"/>
        <end position="55"/>
    </location>
</feature>
<dbReference type="GO" id="GO:0046872">
    <property type="term" value="F:metal ion binding"/>
    <property type="evidence" value="ECO:0007669"/>
    <property type="project" value="UniProtKB-KW"/>
</dbReference>
<dbReference type="SUPFAM" id="SSF52141">
    <property type="entry name" value="Uracil-DNA glycosylase-like"/>
    <property type="match status" value="1"/>
</dbReference>
<keyword evidence="10" id="KW-0411">Iron-sulfur</keyword>
<dbReference type="GO" id="GO:0004844">
    <property type="term" value="F:uracil DNA N-glycosylase activity"/>
    <property type="evidence" value="ECO:0007669"/>
    <property type="project" value="UniProtKB-EC"/>
</dbReference>
<dbReference type="STRING" id="1758178.GCA_001550095_03743"/>
<dbReference type="InterPro" id="IPR051536">
    <property type="entry name" value="UDG_Type-4/5"/>
</dbReference>
<dbReference type="InterPro" id="IPR005273">
    <property type="entry name" value="Ura-DNA_glyco_family4"/>
</dbReference>
<dbReference type="InterPro" id="IPR005122">
    <property type="entry name" value="Uracil-DNA_glycosylase-like"/>
</dbReference>
<evidence type="ECO:0000256" key="11">
    <source>
        <dbReference type="ARBA" id="ARBA00023204"/>
    </source>
</evidence>
<dbReference type="SMART" id="SM00987">
    <property type="entry name" value="UreE_C"/>
    <property type="match status" value="1"/>
</dbReference>
<dbReference type="PANTHER" id="PTHR33693:SF1">
    <property type="entry name" value="TYPE-4 URACIL-DNA GLYCOSYLASE"/>
    <property type="match status" value="1"/>
</dbReference>
<sequence length="268" mass="29477">METQIDYWQAHALLEWQVDLGVTEAIMDAPVNRYELPDHKPKSAKAQAARQAGQAPVDPGPKPSRAEEGIEIASRLAKGATSLEALREALAGFEHCDLKRGARNLVFSDGNPKARVMIVGEAPGRDEDIQGKPFVGRSGQLLDKMFAAIGMDRHSPDSEHGLYITNPIPWRPPENRDPTPAEIAMLKPFLIRHIELADPDVIVLMGNWACTALLGRAGITRLRGNWQTVLGKPAMPMTHPAYLLRNPIAKRDAWADLLDIQARLRGAS</sequence>
<name>A0A291GDG9_9RHOB</name>
<dbReference type="EMBL" id="CP022196">
    <property type="protein sequence ID" value="ATG48066.1"/>
    <property type="molecule type" value="Genomic_DNA"/>
</dbReference>
<evidence type="ECO:0000313" key="15">
    <source>
        <dbReference type="Proteomes" id="UP000217935"/>
    </source>
</evidence>
<dbReference type="PANTHER" id="PTHR33693">
    <property type="entry name" value="TYPE-5 URACIL-DNA GLYCOSYLASE"/>
    <property type="match status" value="1"/>
</dbReference>
<evidence type="ECO:0000256" key="9">
    <source>
        <dbReference type="ARBA" id="ARBA00023004"/>
    </source>
</evidence>
<evidence type="ECO:0000259" key="13">
    <source>
        <dbReference type="SMART" id="SM00986"/>
    </source>
</evidence>
<evidence type="ECO:0000256" key="8">
    <source>
        <dbReference type="ARBA" id="ARBA00022801"/>
    </source>
</evidence>
<keyword evidence="5" id="KW-0004">4Fe-4S</keyword>
<evidence type="ECO:0000256" key="4">
    <source>
        <dbReference type="ARBA" id="ARBA00019403"/>
    </source>
</evidence>
<keyword evidence="7" id="KW-0227">DNA damage</keyword>
<evidence type="ECO:0000256" key="1">
    <source>
        <dbReference type="ARBA" id="ARBA00001400"/>
    </source>
</evidence>
<dbReference type="GO" id="GO:0006281">
    <property type="term" value="P:DNA repair"/>
    <property type="evidence" value="ECO:0007669"/>
    <property type="project" value="UniProtKB-KW"/>
</dbReference>
<dbReference type="InterPro" id="IPR036895">
    <property type="entry name" value="Uracil-DNA_glycosylase-like_sf"/>
</dbReference>
<comment type="similarity">
    <text evidence="2">Belongs to the uracil-DNA glycosylase (UDG) superfamily. Type 4 (UDGa) family.</text>
</comment>
<evidence type="ECO:0000256" key="2">
    <source>
        <dbReference type="ARBA" id="ARBA00006521"/>
    </source>
</evidence>
<dbReference type="AlphaFoldDB" id="A0A291GDG9"/>
<comment type="catalytic activity">
    <reaction evidence="1">
        <text>Hydrolyzes single-stranded DNA or mismatched double-stranded DNA and polynucleotides, releasing free uracil.</text>
        <dbReference type="EC" id="3.2.2.27"/>
    </reaction>
</comment>
<evidence type="ECO:0000313" key="14">
    <source>
        <dbReference type="EMBL" id="ATG48066.1"/>
    </source>
</evidence>
<dbReference type="Proteomes" id="UP000217935">
    <property type="component" value="Chromosome"/>
</dbReference>
<evidence type="ECO:0000256" key="3">
    <source>
        <dbReference type="ARBA" id="ARBA00012030"/>
    </source>
</evidence>
<accession>A0A291GDG9</accession>
<protein>
    <recommendedName>
        <fullName evidence="4">Type-4 uracil-DNA glycosylase</fullName>
        <ecNumber evidence="3">3.2.2.27</ecNumber>
    </recommendedName>
</protein>
<dbReference type="SMART" id="SM00986">
    <property type="entry name" value="UDG"/>
    <property type="match status" value="1"/>
</dbReference>
<feature type="region of interest" description="Disordered" evidence="12">
    <location>
        <begin position="36"/>
        <end position="65"/>
    </location>
</feature>
<dbReference type="Gene3D" id="3.40.470.10">
    <property type="entry name" value="Uracil-DNA glycosylase-like domain"/>
    <property type="match status" value="1"/>
</dbReference>